<dbReference type="RefSeq" id="WP_154917984.1">
    <property type="nucleotide sequence ID" value="NZ_VUOE01000001.1"/>
</dbReference>
<name>A0A5B2TYW9_9FLAO</name>
<dbReference type="Gene3D" id="2.60.40.2700">
    <property type="match status" value="1"/>
</dbReference>
<dbReference type="Gene3D" id="2.60.40.740">
    <property type="match status" value="1"/>
</dbReference>
<dbReference type="Pfam" id="PF19081">
    <property type="entry name" value="Ig_7"/>
    <property type="match status" value="1"/>
</dbReference>
<accession>A0A5B2TYW9</accession>
<sequence length="650" mass="71065">MTNYTQSPIEPKKSNFLYQNRIFSTVNTTSPKYFLCFVPLLVLVSLEGRAQLGFCTGSSGDPIFTEDFGSGTVDGPELPPGTTTYNFTTGTPNDGDYTISSTTNYFDWQNVQDHTPGDTNGKAFIVNASFTAGEFYQRAVTGLCENTTYEFSSWLINLQSTGGCDGNNIPINVRYQIWDETDTNLLAQGDTGNIQAMTTAAWQQFALVFQTLPGQTSVILKMRNNSNGGCGNDLAIDDIVFKSCGDSVSVATDQAEDFIVTCENQGVVGATLVANPDNSIFSTHAYQWQESTDNQVWTDVPGETSNTFTTPLINSTRFYRVKVAEDPINVSNDLCNVLSDVFEINIVAIPPPPTSNGDVSVCENETATLTVDSADIYSVNWYDAPTGGNLLLENNREFSPTEAGTFYAEANSSEVDCPSATRTAVTLTFNPLPQVFDSTETFCEGDTAMLSAEIDNVSYTWSTGETTRDISVNAPGEYTVTVTDSNGCSSTRTIKLDQIDAPKLDTIESEGRSIIITTQNTGDFEYSLDGSSFQDSPIFEAVTGGPYTISIRDKTNCGIVTTDYLHIFVPNFFTPNGDTSNDFLIPEGIESFNNVELSIYDRYGKLLKFGSGTNASWDGNFLGAPMPESDYWYRIKLDTLVRTGHFTLKR</sequence>
<dbReference type="Proteomes" id="UP000323188">
    <property type="component" value="Unassembled WGS sequence"/>
</dbReference>
<proteinExistence type="predicted"/>
<evidence type="ECO:0000259" key="1">
    <source>
        <dbReference type="Pfam" id="PF19081"/>
    </source>
</evidence>
<dbReference type="InterPro" id="IPR026341">
    <property type="entry name" value="T9SS_type_B"/>
</dbReference>
<feature type="domain" description="Ig-like" evidence="1">
    <location>
        <begin position="350"/>
        <end position="431"/>
    </location>
</feature>
<comment type="caution">
    <text evidence="2">The sequence shown here is derived from an EMBL/GenBank/DDBJ whole genome shotgun (WGS) entry which is preliminary data.</text>
</comment>
<dbReference type="NCBIfam" id="TIGR04131">
    <property type="entry name" value="Bac_Flav_CTERM"/>
    <property type="match status" value="1"/>
</dbReference>
<protein>
    <submittedName>
        <fullName evidence="2">T9SS type B sorting domain-containing protein</fullName>
    </submittedName>
</protein>
<dbReference type="InterPro" id="IPR044023">
    <property type="entry name" value="Ig_7"/>
</dbReference>
<gene>
    <name evidence="2" type="ORF">F0361_08250</name>
</gene>
<evidence type="ECO:0000313" key="3">
    <source>
        <dbReference type="Proteomes" id="UP000323188"/>
    </source>
</evidence>
<evidence type="ECO:0000313" key="2">
    <source>
        <dbReference type="EMBL" id="KAA2219574.1"/>
    </source>
</evidence>
<dbReference type="Pfam" id="PF13585">
    <property type="entry name" value="CHU_C"/>
    <property type="match status" value="1"/>
</dbReference>
<reference evidence="2 3" key="1">
    <citation type="submission" date="2019-09" db="EMBL/GenBank/DDBJ databases">
        <authorList>
            <person name="Khan S.A."/>
            <person name="Jeon C.O."/>
            <person name="Chun B.H."/>
            <person name="Jeong S.E."/>
        </authorList>
    </citation>
    <scope>NUCLEOTIDE SEQUENCE [LARGE SCALE GENOMIC DNA]</scope>
    <source>
        <strain evidence="2 3">KCTC 42508</strain>
    </source>
</reference>
<dbReference type="AlphaFoldDB" id="A0A5B2TYW9"/>
<dbReference type="EMBL" id="VUOE01000001">
    <property type="protein sequence ID" value="KAA2219574.1"/>
    <property type="molecule type" value="Genomic_DNA"/>
</dbReference>
<organism evidence="2 3">
    <name type="scientific">Maribacter flavus</name>
    <dbReference type="NCBI Taxonomy" id="1658664"/>
    <lineage>
        <taxon>Bacteria</taxon>
        <taxon>Pseudomonadati</taxon>
        <taxon>Bacteroidota</taxon>
        <taxon>Flavobacteriia</taxon>
        <taxon>Flavobacteriales</taxon>
        <taxon>Flavobacteriaceae</taxon>
        <taxon>Maribacter</taxon>
    </lineage>
</organism>